<dbReference type="AlphaFoldDB" id="A0A9J7BTM4"/>
<evidence type="ECO:0000313" key="4">
    <source>
        <dbReference type="EMBL" id="UWZ85945.1"/>
    </source>
</evidence>
<dbReference type="Pfam" id="PF00881">
    <property type="entry name" value="Nitroreductase"/>
    <property type="match status" value="2"/>
</dbReference>
<dbReference type="SUPFAM" id="SSF55469">
    <property type="entry name" value="FMN-dependent nitroreductase-like"/>
    <property type="match status" value="1"/>
</dbReference>
<dbReference type="Gene3D" id="3.40.109.10">
    <property type="entry name" value="NADH Oxidase"/>
    <property type="match status" value="1"/>
</dbReference>
<feature type="domain" description="Nitroreductase" evidence="3">
    <location>
        <begin position="80"/>
        <end position="166"/>
    </location>
</feature>
<feature type="domain" description="Nitroreductase" evidence="3">
    <location>
        <begin position="23"/>
        <end position="78"/>
    </location>
</feature>
<organism evidence="4 5">
    <name type="scientific">Occallatibacter riparius</name>
    <dbReference type="NCBI Taxonomy" id="1002689"/>
    <lineage>
        <taxon>Bacteria</taxon>
        <taxon>Pseudomonadati</taxon>
        <taxon>Acidobacteriota</taxon>
        <taxon>Terriglobia</taxon>
        <taxon>Terriglobales</taxon>
        <taxon>Acidobacteriaceae</taxon>
        <taxon>Occallatibacter</taxon>
    </lineage>
</organism>
<keyword evidence="5" id="KW-1185">Reference proteome</keyword>
<gene>
    <name evidence="4" type="ORF">MOP44_08365</name>
</gene>
<dbReference type="KEGG" id="orp:MOP44_08365"/>
<proteinExistence type="inferred from homology"/>
<dbReference type="Proteomes" id="UP001059380">
    <property type="component" value="Chromosome"/>
</dbReference>
<protein>
    <submittedName>
        <fullName evidence="4">Nitroreductase family protein</fullName>
    </submittedName>
</protein>
<dbReference type="EMBL" id="CP093313">
    <property type="protein sequence ID" value="UWZ85945.1"/>
    <property type="molecule type" value="Genomic_DNA"/>
</dbReference>
<comment type="similarity">
    <text evidence="1">Belongs to the nitroreductase family.</text>
</comment>
<dbReference type="PANTHER" id="PTHR43673:SF10">
    <property type="entry name" value="NADH DEHYDROGENASE_NAD(P)H NITROREDUCTASE XCC3605-RELATED"/>
    <property type="match status" value="1"/>
</dbReference>
<dbReference type="PANTHER" id="PTHR43673">
    <property type="entry name" value="NAD(P)H NITROREDUCTASE YDGI-RELATED"/>
    <property type="match status" value="1"/>
</dbReference>
<dbReference type="InterPro" id="IPR000415">
    <property type="entry name" value="Nitroreductase-like"/>
</dbReference>
<dbReference type="GO" id="GO:0016491">
    <property type="term" value="F:oxidoreductase activity"/>
    <property type="evidence" value="ECO:0007669"/>
    <property type="project" value="UniProtKB-KW"/>
</dbReference>
<dbReference type="RefSeq" id="WP_260795579.1">
    <property type="nucleotide sequence ID" value="NZ_CP093313.1"/>
</dbReference>
<evidence type="ECO:0000313" key="5">
    <source>
        <dbReference type="Proteomes" id="UP001059380"/>
    </source>
</evidence>
<evidence type="ECO:0000259" key="3">
    <source>
        <dbReference type="Pfam" id="PF00881"/>
    </source>
</evidence>
<accession>A0A9J7BTM4</accession>
<dbReference type="CDD" id="cd02138">
    <property type="entry name" value="TdsD-like"/>
    <property type="match status" value="1"/>
</dbReference>
<evidence type="ECO:0000256" key="2">
    <source>
        <dbReference type="ARBA" id="ARBA00023002"/>
    </source>
</evidence>
<keyword evidence="2" id="KW-0560">Oxidoreductase</keyword>
<dbReference type="InterPro" id="IPR029479">
    <property type="entry name" value="Nitroreductase"/>
</dbReference>
<evidence type="ECO:0000256" key="1">
    <source>
        <dbReference type="ARBA" id="ARBA00007118"/>
    </source>
</evidence>
<sequence length="206" mass="23149">MSKTAEEVEQIKRADVPRVLPVILHRWSPRSFADRDVSPEDLRTLFEAARWAASSSNEQPWRYIVGRRGTETYDKIFQSLGEWNQAWAGAAPVLVLGTAKKTFAKNGAVNEYAMHDLGAADATLCYQATALGLHSHQMAGFDHDVARKLFDIPDDYHLGSVNAIGYLGEPDAIKVEYQRNLETVPRTRKDLGEIAFSEWEKPLEFA</sequence>
<reference evidence="4" key="1">
    <citation type="submission" date="2021-04" db="EMBL/GenBank/DDBJ databases">
        <title>Phylogenetic analysis of Acidobacteriaceae.</title>
        <authorList>
            <person name="Qiu L."/>
            <person name="Zhang Q."/>
        </authorList>
    </citation>
    <scope>NUCLEOTIDE SEQUENCE</scope>
    <source>
        <strain evidence="4">DSM 25168</strain>
    </source>
</reference>
<name>A0A9J7BTM4_9BACT</name>